<evidence type="ECO:0000313" key="18">
    <source>
        <dbReference type="EMBL" id="KAG3218045.1"/>
    </source>
</evidence>
<dbReference type="GO" id="GO:0045324">
    <property type="term" value="P:late endosome to vacuole transport"/>
    <property type="evidence" value="ECO:0007669"/>
    <property type="project" value="InterPro"/>
</dbReference>
<sequence length="2022" mass="218926">MGNAAPRAQPQSVLDSASQYRTFLMDYTPRSMDMMFGSLIGDGKFLKSISCKCDEGHLVVKIYRKYDERESLTSAEVALRRLALAFSVEQQPNVIPYADFQLSNKYNVAFMVRQYFASNLYDRICSRPFLTMVEKKWIAFQILRALEQSHAKGICHGDIKQENVMVTSWNWVFLTDFAPFKPTYIPEDDPADYNYYFCAIDATRRGCSVAPERFYGKGSVSMSGATGSTPGTGGINSMKTPDAAMMLSKMADSEVTVEEVDKQILAMGMGSGTMAGNPMQTPPSTTSNGSAPSSYSRSRREGSLLESMDIFSAGCVIAELFLGGKPLFDLPSLLKYRTGDSEALRLQLKKVGDPRLEELLLHMLQLDPTARLSASGYLAKYTSQSGLFPTYFDNFLFRFLVLVLSRGGKVPDARIRLVCKYYGRLVREIAGVEDPEGEEFFKLRLKEGYGSDRLATATGGDQQTHVAQRVLEELDQKIPTKHDKQKAERDNAALTKLQKMKEKENDMRGLSSTLQKKKIEKLHDQFNALNHKKKNTSLLLDYARGPSTGRLDEETSEDAETKDEDPMDMNGSSIKPNTSTPPPHSSKPRRMKPPTCPGSEPWPQDRNGIVIVLSLICSSLRHVQVPESKVTALYLIRALGQFTIDEARLQRLIPYLLEVIDDPSATVRALALRTITYLLSLVESFPLADASVFPQYVLPAMVPFQSDPDELVRITFAECLPQLAETSRRFLEIAHAMKQKTLTSSGSAATMSNRGTDSSAPSTMYMASSSFDKELSVLHKMISRFVIQLTTPDQKASSSLVKRALLVDITRLCVFFGQERTLDVVLPQLITFLNDPDWELRGAFFDYIVGVCSFVGPVAVEHNILPCIEQALFDVQEIVITKAVECLTGLCQLGLFQKKISTLVEKARMTCSLLLHPSWWIRDAVLKLMGEIALKLRSVDANVFLSPLLRPFLRKTMVFLPDEEVSAVTKRLRDCCRLHVSRETFDRALLASSSSSGLTEVIAEMERSVSQVPEDSDDDMIPPAPLTAMTTTSRESLEEPISEISTSRKNRDALLSSDSIDGYGMFRQQSSGAAVASSAAVTAETISNSVDDNVSSIYEQRKNEIQSLKLMQQYVSIASMQMRSKLEMAKTEQAARMQGPSKSDRVGSPHGSVSNASVAVGGAAGTSSNPFARKLSRSHLRVLFVPDMRFALSTAQPLKASNFGIPSSSSATTSSTASTSAVSTSTALVTRSRSHAAGSSPSHRGAALNGGSATGTPSLESLSLSHVGKMYSLVEPSTPISASSITVTGPSSVVPPGSVSSSLDDSGLGQMDSNHFAPTSGGVMVSMLNMNMRDMYGGDGMSSLLDPHHHPVHASPVSPPRQRMIKKAHTTYHHYFAFKESAMDPALGNPRKLLARLNALGIPPLPPDLGALRLSDGSPYSIYNHAPSPYCLMSGIGSSGIGNGAPGSERGGTSVSSVNSSPVQIGTSTYPPNGGSTFTAAIAAAAAINGGVTPSNFGSSTSSQGPGSNSSSVNGVSSSGGYPSSSYRNWQPRKNVLVAELAEHSGAVTRVNAAQDYSFLASASNDGTVKIWSVRSLQHSVNQGSRCTYDGQGGVITDMKVLTNSHSVASASSDGTVHVFRVDKVNAVGGNVQTTGIKELRANNSAVMALDYLNNVTEALLLYATRDGKIHAWDLRMRREAWTLSISCELGYVTCITHSLDVSWLAVGTSRGFLCLWDLRFLVLIRIWRHSSHRAIHRLQPCLGLPNTLPLDETSVPLVFVAAGDGEVAVFDLSIGACRAVFRTLEAQASEAEACKCPTLLHVPIPHRSRSVLGSFLGIYGIATAFDEIATSPLSEEPSVRAMLCPSLHLRGIGEALITGGEDRQLRYWDIRNGKQSYTVCGNGEAKSFYDNQAPPADWWRMSSSAAAAAPQRFAEMPAAPMSTTAAITKPELAWSKLSPPLITVCQDSSFYSSPGGVAGAAASGAGGVESAISMERRGLVPPSPAHTDCILDLTLVELGSSQNPSPMLVSSGRDALIKVWK</sequence>
<dbReference type="Pfam" id="PF22956">
    <property type="entry name" value="VPS15-like_hel"/>
    <property type="match status" value="1"/>
</dbReference>
<reference evidence="18" key="2">
    <citation type="submission" date="2018-05" db="EMBL/GenBank/DDBJ databases">
        <title>Effector identification in a new, highly contiguous assembly of the strawberry crown rot pathogen Phytophthora cactorum.</title>
        <authorList>
            <person name="Armitage A.D."/>
            <person name="Nellist C.F."/>
            <person name="Bates H."/>
            <person name="Vickerstaff R.J."/>
            <person name="Harrison R.J."/>
        </authorList>
    </citation>
    <scope>NUCLEOTIDE SEQUENCE</scope>
    <source>
        <strain evidence="14">15-7</strain>
        <strain evidence="15">4032</strain>
        <strain evidence="16">4040</strain>
        <strain evidence="17">P415</strain>
        <strain evidence="18">P421</strain>
    </source>
</reference>
<dbReference type="EMBL" id="RCML01000441">
    <property type="protein sequence ID" value="KAG2976968.1"/>
    <property type="molecule type" value="Genomic_DNA"/>
</dbReference>
<dbReference type="InterPro" id="IPR036322">
    <property type="entry name" value="WD40_repeat_dom_sf"/>
</dbReference>
<feature type="region of interest" description="Disordered" evidence="12">
    <location>
        <begin position="1128"/>
        <end position="1171"/>
    </location>
</feature>
<feature type="compositionally biased region" description="Low complexity" evidence="12">
    <location>
        <begin position="1151"/>
        <end position="1169"/>
    </location>
</feature>
<gene>
    <name evidence="19" type="ORF">PC110_g12827</name>
    <name evidence="14" type="ORF">PC113_g5075</name>
    <name evidence="15" type="ORF">PC115_g8092</name>
    <name evidence="16" type="ORF">PC117_g13572</name>
    <name evidence="17" type="ORF">PC118_g13140</name>
    <name evidence="18" type="ORF">PC129_g11143</name>
</gene>
<dbReference type="GO" id="GO:0005770">
    <property type="term" value="C:late endosome"/>
    <property type="evidence" value="ECO:0007669"/>
    <property type="project" value="TreeGrafter"/>
</dbReference>
<feature type="repeat" description="HEAT" evidence="9">
    <location>
        <begin position="825"/>
        <end position="863"/>
    </location>
</feature>
<dbReference type="PROSITE" id="PS50082">
    <property type="entry name" value="WD_REPEATS_2"/>
    <property type="match status" value="3"/>
</dbReference>
<dbReference type="SMART" id="SM00220">
    <property type="entry name" value="S_TKc"/>
    <property type="match status" value="1"/>
</dbReference>
<dbReference type="VEuPathDB" id="FungiDB:PC110_g12827"/>
<dbReference type="Pfam" id="PF00400">
    <property type="entry name" value="WD40"/>
    <property type="match status" value="1"/>
</dbReference>
<keyword evidence="20" id="KW-1185">Reference proteome</keyword>
<dbReference type="InterPro" id="IPR001680">
    <property type="entry name" value="WD40_rpt"/>
</dbReference>
<dbReference type="PROSITE" id="PS50294">
    <property type="entry name" value="WD_REPEATS_REGION"/>
    <property type="match status" value="1"/>
</dbReference>
<dbReference type="PANTHER" id="PTHR17583:SF0">
    <property type="entry name" value="PHOSPHOINOSITIDE 3-KINASE REGULATORY SUBUNIT 4"/>
    <property type="match status" value="1"/>
</dbReference>
<keyword evidence="2" id="KW-0723">Serine/threonine-protein kinase</keyword>
<dbReference type="OrthoDB" id="242910at2759"/>
<dbReference type="EMBL" id="RCMI01000204">
    <property type="protein sequence ID" value="KAG2925791.1"/>
    <property type="molecule type" value="Genomic_DNA"/>
</dbReference>
<dbReference type="SMART" id="SM00320">
    <property type="entry name" value="WD40"/>
    <property type="match status" value="6"/>
</dbReference>
<evidence type="ECO:0000256" key="1">
    <source>
        <dbReference type="ARBA" id="ARBA00012513"/>
    </source>
</evidence>
<dbReference type="EMBL" id="RCMV01000386">
    <property type="protein sequence ID" value="KAG3218045.1"/>
    <property type="molecule type" value="Genomic_DNA"/>
</dbReference>
<dbReference type="InterPro" id="IPR016024">
    <property type="entry name" value="ARM-type_fold"/>
</dbReference>
<dbReference type="Proteomes" id="UP000735874">
    <property type="component" value="Unassembled WGS sequence"/>
</dbReference>
<dbReference type="GO" id="GO:0004674">
    <property type="term" value="F:protein serine/threonine kinase activity"/>
    <property type="evidence" value="ECO:0007669"/>
    <property type="project" value="UniProtKB-KW"/>
</dbReference>
<dbReference type="Proteomes" id="UP000697107">
    <property type="component" value="Unassembled WGS sequence"/>
</dbReference>
<evidence type="ECO:0000313" key="16">
    <source>
        <dbReference type="EMBL" id="KAG2931069.1"/>
    </source>
</evidence>
<accession>A0A329S255</accession>
<dbReference type="GO" id="GO:0071561">
    <property type="term" value="C:nucleus-vacuole junction"/>
    <property type="evidence" value="ECO:0007669"/>
    <property type="project" value="TreeGrafter"/>
</dbReference>
<evidence type="ECO:0000256" key="10">
    <source>
        <dbReference type="PROSITE-ProRule" id="PRU00221"/>
    </source>
</evidence>
<feature type="region of interest" description="Disordered" evidence="12">
    <location>
        <begin position="1031"/>
        <end position="1053"/>
    </location>
</feature>
<feature type="compositionally biased region" description="Acidic residues" evidence="12">
    <location>
        <begin position="554"/>
        <end position="567"/>
    </location>
</feature>
<feature type="repeat" description="WD" evidence="10">
    <location>
        <begin position="1541"/>
        <end position="1582"/>
    </location>
</feature>
<evidence type="ECO:0000256" key="3">
    <source>
        <dbReference type="ARBA" id="ARBA00022574"/>
    </source>
</evidence>
<dbReference type="Proteomes" id="UP000251314">
    <property type="component" value="Unassembled WGS sequence"/>
</dbReference>
<dbReference type="InterPro" id="IPR021133">
    <property type="entry name" value="HEAT_type_2"/>
</dbReference>
<dbReference type="FunFam" id="1.10.510.10:FF:000864">
    <property type="entry name" value="Vps15 protein kinase"/>
    <property type="match status" value="1"/>
</dbReference>
<feature type="region of interest" description="Disordered" evidence="12">
    <location>
        <begin position="271"/>
        <end position="298"/>
    </location>
</feature>
<dbReference type="InterPro" id="IPR045162">
    <property type="entry name" value="Vps15-like"/>
</dbReference>
<dbReference type="InterPro" id="IPR000719">
    <property type="entry name" value="Prot_kinase_dom"/>
</dbReference>
<feature type="compositionally biased region" description="Low complexity" evidence="12">
    <location>
        <begin position="1498"/>
        <end position="1526"/>
    </location>
</feature>
<keyword evidence="6" id="KW-0547">Nucleotide-binding</keyword>
<dbReference type="PRINTS" id="PR00320">
    <property type="entry name" value="GPROTEINBRPT"/>
</dbReference>
<feature type="region of interest" description="Disordered" evidence="12">
    <location>
        <begin position="1497"/>
        <end position="1526"/>
    </location>
</feature>
<evidence type="ECO:0000256" key="4">
    <source>
        <dbReference type="ARBA" id="ARBA00022679"/>
    </source>
</evidence>
<evidence type="ECO:0000256" key="9">
    <source>
        <dbReference type="PROSITE-ProRule" id="PRU00103"/>
    </source>
</evidence>
<dbReference type="InterPro" id="IPR055231">
    <property type="entry name" value="2AA_helical"/>
</dbReference>
<keyword evidence="3 10" id="KW-0853">WD repeat</keyword>
<evidence type="ECO:0000313" key="17">
    <source>
        <dbReference type="EMBL" id="KAG2976968.1"/>
    </source>
</evidence>
<dbReference type="GO" id="GO:0016236">
    <property type="term" value="P:macroautophagy"/>
    <property type="evidence" value="ECO:0007669"/>
    <property type="project" value="InterPro"/>
</dbReference>
<dbReference type="Gene3D" id="2.130.10.10">
    <property type="entry name" value="YVTN repeat-like/Quinoprotein amine dehydrogenase"/>
    <property type="match status" value="2"/>
</dbReference>
<dbReference type="InterPro" id="IPR020472">
    <property type="entry name" value="WD40_PAC1"/>
</dbReference>
<dbReference type="EMBL" id="MJFZ01000351">
    <property type="protein sequence ID" value="RAW30821.1"/>
    <property type="molecule type" value="Genomic_DNA"/>
</dbReference>
<evidence type="ECO:0000313" key="20">
    <source>
        <dbReference type="Proteomes" id="UP000251314"/>
    </source>
</evidence>
<reference evidence="19 20" key="1">
    <citation type="submission" date="2018-01" db="EMBL/GenBank/DDBJ databases">
        <title>Draft genome of the strawberry crown rot pathogen Phytophthora cactorum.</title>
        <authorList>
            <person name="Armitage A.D."/>
            <person name="Lysoe E."/>
            <person name="Nellist C.F."/>
            <person name="Harrison R.J."/>
            <person name="Brurberg M.B."/>
        </authorList>
    </citation>
    <scope>NUCLEOTIDE SEQUENCE [LARGE SCALE GENOMIC DNA]</scope>
    <source>
        <strain evidence="19 20">10300</strain>
    </source>
</reference>
<dbReference type="EMBL" id="RCMK01000401">
    <property type="protein sequence ID" value="KAG2931069.1"/>
    <property type="molecule type" value="Genomic_DNA"/>
</dbReference>
<dbReference type="InterPro" id="IPR015943">
    <property type="entry name" value="WD40/YVTN_repeat-like_dom_sf"/>
</dbReference>
<feature type="region of interest" description="Disordered" evidence="12">
    <location>
        <begin position="1225"/>
        <end position="1254"/>
    </location>
</feature>
<dbReference type="Proteomes" id="UP000760860">
    <property type="component" value="Unassembled WGS sequence"/>
</dbReference>
<dbReference type="InterPro" id="IPR011009">
    <property type="entry name" value="Kinase-like_dom_sf"/>
</dbReference>
<evidence type="ECO:0000313" key="14">
    <source>
        <dbReference type="EMBL" id="KAG2863878.1"/>
    </source>
</evidence>
<dbReference type="GO" id="GO:0034272">
    <property type="term" value="C:phosphatidylinositol 3-kinase complex, class III, type II"/>
    <property type="evidence" value="ECO:0007669"/>
    <property type="project" value="TreeGrafter"/>
</dbReference>
<evidence type="ECO:0000256" key="11">
    <source>
        <dbReference type="SAM" id="Coils"/>
    </source>
</evidence>
<evidence type="ECO:0000256" key="5">
    <source>
        <dbReference type="ARBA" id="ARBA00022737"/>
    </source>
</evidence>
<dbReference type="GO" id="GO:0034271">
    <property type="term" value="C:phosphatidylinositol 3-kinase complex, class III, type I"/>
    <property type="evidence" value="ECO:0007669"/>
    <property type="project" value="TreeGrafter"/>
</dbReference>
<feature type="region of interest" description="Disordered" evidence="12">
    <location>
        <begin position="539"/>
        <end position="602"/>
    </location>
</feature>
<evidence type="ECO:0000256" key="6">
    <source>
        <dbReference type="ARBA" id="ARBA00022741"/>
    </source>
</evidence>
<dbReference type="Proteomes" id="UP000736787">
    <property type="component" value="Unassembled WGS sequence"/>
</dbReference>
<dbReference type="STRING" id="29920.A0A329S255"/>
<keyword evidence="7" id="KW-0418">Kinase</keyword>
<dbReference type="Pfam" id="PF00069">
    <property type="entry name" value="Pkinase"/>
    <property type="match status" value="1"/>
</dbReference>
<dbReference type="InterPro" id="IPR011989">
    <property type="entry name" value="ARM-like"/>
</dbReference>
<feature type="repeat" description="HEAT" evidence="9">
    <location>
        <begin position="652"/>
        <end position="689"/>
    </location>
</feature>
<dbReference type="PROSITE" id="PS50011">
    <property type="entry name" value="PROTEIN_KINASE_DOM"/>
    <property type="match status" value="1"/>
</dbReference>
<evidence type="ECO:0000313" key="19">
    <source>
        <dbReference type="EMBL" id="RAW30821.1"/>
    </source>
</evidence>
<evidence type="ECO:0000256" key="2">
    <source>
        <dbReference type="ARBA" id="ARBA00022527"/>
    </source>
</evidence>
<evidence type="ECO:0000256" key="12">
    <source>
        <dbReference type="SAM" id="MobiDB-lite"/>
    </source>
</evidence>
<dbReference type="PROSITE" id="PS50077">
    <property type="entry name" value="HEAT_REPEAT"/>
    <property type="match status" value="2"/>
</dbReference>
<comment type="caution">
    <text evidence="19">The sequence shown here is derived from an EMBL/GenBank/DDBJ whole genome shotgun (WGS) entry which is preliminary data.</text>
</comment>
<dbReference type="FunFam" id="1.25.10.10:FF:000542">
    <property type="entry name" value="Phosphoinositide 3-kinase regulatory subunit 4"/>
    <property type="match status" value="1"/>
</dbReference>
<dbReference type="EC" id="2.7.11.1" evidence="1"/>
<dbReference type="Proteomes" id="UP000774804">
    <property type="component" value="Unassembled WGS sequence"/>
</dbReference>
<dbReference type="PANTHER" id="PTHR17583">
    <property type="entry name" value="PHOSPHOINOSITIDE 3-KINASE REGULATORY SUBUNIT 4"/>
    <property type="match status" value="1"/>
</dbReference>
<evidence type="ECO:0000259" key="13">
    <source>
        <dbReference type="PROSITE" id="PS50011"/>
    </source>
</evidence>
<dbReference type="SUPFAM" id="SSF48371">
    <property type="entry name" value="ARM repeat"/>
    <property type="match status" value="1"/>
</dbReference>
<feature type="compositionally biased region" description="Polar residues" evidence="12">
    <location>
        <begin position="1451"/>
        <end position="1470"/>
    </location>
</feature>
<dbReference type="SUPFAM" id="SSF50978">
    <property type="entry name" value="WD40 repeat-like"/>
    <property type="match status" value="1"/>
</dbReference>
<dbReference type="EMBL" id="RCMG01000094">
    <property type="protein sequence ID" value="KAG2863878.1"/>
    <property type="molecule type" value="Genomic_DNA"/>
</dbReference>
<keyword evidence="5" id="KW-0677">Repeat</keyword>
<dbReference type="InterPro" id="IPR008271">
    <property type="entry name" value="Ser/Thr_kinase_AS"/>
</dbReference>
<organism evidence="19 20">
    <name type="scientific">Phytophthora cactorum</name>
    <dbReference type="NCBI Taxonomy" id="29920"/>
    <lineage>
        <taxon>Eukaryota</taxon>
        <taxon>Sar</taxon>
        <taxon>Stramenopiles</taxon>
        <taxon>Oomycota</taxon>
        <taxon>Peronosporomycetes</taxon>
        <taxon>Peronosporales</taxon>
        <taxon>Peronosporaceae</taxon>
        <taxon>Phytophthora</taxon>
    </lineage>
</organism>
<dbReference type="SUPFAM" id="SSF56112">
    <property type="entry name" value="Protein kinase-like (PK-like)"/>
    <property type="match status" value="1"/>
</dbReference>
<feature type="repeat" description="WD" evidence="10">
    <location>
        <begin position="1854"/>
        <end position="1879"/>
    </location>
</feature>
<feature type="repeat" description="WD" evidence="10">
    <location>
        <begin position="2008"/>
        <end position="2022"/>
    </location>
</feature>
<feature type="region of interest" description="Disordered" evidence="12">
    <location>
        <begin position="1285"/>
        <end position="1306"/>
    </location>
</feature>
<feature type="compositionally biased region" description="Polar residues" evidence="12">
    <location>
        <begin position="278"/>
        <end position="292"/>
    </location>
</feature>
<evidence type="ECO:0000313" key="15">
    <source>
        <dbReference type="EMBL" id="KAG2925791.1"/>
    </source>
</evidence>
<feature type="coiled-coil region" evidence="11">
    <location>
        <begin position="484"/>
        <end position="520"/>
    </location>
</feature>
<proteinExistence type="predicted"/>
<evidence type="ECO:0000256" key="7">
    <source>
        <dbReference type="ARBA" id="ARBA00022777"/>
    </source>
</evidence>
<dbReference type="PROSITE" id="PS00108">
    <property type="entry name" value="PROTEIN_KINASE_ST"/>
    <property type="match status" value="1"/>
</dbReference>
<feature type="region of interest" description="Disordered" evidence="12">
    <location>
        <begin position="1443"/>
        <end position="1470"/>
    </location>
</feature>
<keyword evidence="8" id="KW-0067">ATP-binding</keyword>
<dbReference type="GO" id="GO:0006623">
    <property type="term" value="P:protein targeting to vacuole"/>
    <property type="evidence" value="ECO:0007669"/>
    <property type="project" value="TreeGrafter"/>
</dbReference>
<name>A0A329S255_9STRA</name>
<protein>
    <recommendedName>
        <fullName evidence="1">non-specific serine/threonine protein kinase</fullName>
        <ecNumber evidence="1">2.7.11.1</ecNumber>
    </recommendedName>
</protein>
<feature type="domain" description="Protein kinase" evidence="13">
    <location>
        <begin position="34"/>
        <end position="392"/>
    </location>
</feature>
<dbReference type="FunFam" id="1.25.10.10:FF:000545">
    <property type="entry name" value="VPS15 protein kinase"/>
    <property type="match status" value="1"/>
</dbReference>
<keyword evidence="11" id="KW-0175">Coiled coil</keyword>
<keyword evidence="4" id="KW-0808">Transferase</keyword>
<dbReference type="Gene3D" id="1.10.510.10">
    <property type="entry name" value="Transferase(Phosphotransferase) domain 1"/>
    <property type="match status" value="2"/>
</dbReference>
<dbReference type="Gene3D" id="1.25.10.10">
    <property type="entry name" value="Leucine-rich Repeat Variant"/>
    <property type="match status" value="2"/>
</dbReference>
<evidence type="ECO:0000256" key="8">
    <source>
        <dbReference type="ARBA" id="ARBA00022840"/>
    </source>
</evidence>
<dbReference type="GO" id="GO:0005524">
    <property type="term" value="F:ATP binding"/>
    <property type="evidence" value="ECO:0007669"/>
    <property type="project" value="UniProtKB-KW"/>
</dbReference>